<dbReference type="CDD" id="cd00082">
    <property type="entry name" value="HisKA"/>
    <property type="match status" value="1"/>
</dbReference>
<dbReference type="Gene3D" id="1.10.8.500">
    <property type="entry name" value="HAMP domain in histidine kinase"/>
    <property type="match status" value="1"/>
</dbReference>
<keyword evidence="7 14" id="KW-0812">Transmembrane</keyword>
<organism evidence="17 18">
    <name type="scientific">Rossellomorea pakistanensis</name>
    <dbReference type="NCBI Taxonomy" id="992288"/>
    <lineage>
        <taxon>Bacteria</taxon>
        <taxon>Bacillati</taxon>
        <taxon>Bacillota</taxon>
        <taxon>Bacilli</taxon>
        <taxon>Bacillales</taxon>
        <taxon>Bacillaceae</taxon>
        <taxon>Rossellomorea</taxon>
    </lineage>
</organism>
<dbReference type="InterPro" id="IPR050398">
    <property type="entry name" value="HssS/ArlS-like"/>
</dbReference>
<gene>
    <name evidence="17" type="ORF">JOC86_003970</name>
</gene>
<dbReference type="SUPFAM" id="SSF55874">
    <property type="entry name" value="ATPase domain of HSP90 chaperone/DNA topoisomerase II/histidine kinase"/>
    <property type="match status" value="1"/>
</dbReference>
<dbReference type="Gene3D" id="3.30.450.20">
    <property type="entry name" value="PAS domain"/>
    <property type="match status" value="1"/>
</dbReference>
<evidence type="ECO:0000256" key="4">
    <source>
        <dbReference type="ARBA" id="ARBA00022475"/>
    </source>
</evidence>
<accession>A0ABS2NHS5</accession>
<dbReference type="PRINTS" id="PR00344">
    <property type="entry name" value="BCTRLSENSOR"/>
</dbReference>
<keyword evidence="6" id="KW-0808">Transferase</keyword>
<evidence type="ECO:0000256" key="10">
    <source>
        <dbReference type="ARBA" id="ARBA00022840"/>
    </source>
</evidence>
<evidence type="ECO:0000256" key="11">
    <source>
        <dbReference type="ARBA" id="ARBA00022989"/>
    </source>
</evidence>
<evidence type="ECO:0000256" key="7">
    <source>
        <dbReference type="ARBA" id="ARBA00022692"/>
    </source>
</evidence>
<comment type="subcellular location">
    <subcellularLocation>
        <location evidence="2">Cell membrane</location>
        <topology evidence="2">Multi-pass membrane protein</topology>
    </subcellularLocation>
</comment>
<dbReference type="Pfam" id="PF00672">
    <property type="entry name" value="HAMP"/>
    <property type="match status" value="1"/>
</dbReference>
<dbReference type="EMBL" id="JAFBDZ010000004">
    <property type="protein sequence ID" value="MBM7587397.1"/>
    <property type="molecule type" value="Genomic_DNA"/>
</dbReference>
<evidence type="ECO:0000256" key="1">
    <source>
        <dbReference type="ARBA" id="ARBA00000085"/>
    </source>
</evidence>
<dbReference type="Pfam" id="PF00512">
    <property type="entry name" value="HisKA"/>
    <property type="match status" value="1"/>
</dbReference>
<name>A0ABS2NHS5_9BACI</name>
<dbReference type="PANTHER" id="PTHR45528">
    <property type="entry name" value="SENSOR HISTIDINE KINASE CPXA"/>
    <property type="match status" value="1"/>
</dbReference>
<comment type="catalytic activity">
    <reaction evidence="1">
        <text>ATP + protein L-histidine = ADP + protein N-phospho-L-histidine.</text>
        <dbReference type="EC" id="2.7.13.3"/>
    </reaction>
</comment>
<evidence type="ECO:0000256" key="3">
    <source>
        <dbReference type="ARBA" id="ARBA00012438"/>
    </source>
</evidence>
<dbReference type="SUPFAM" id="SSF158472">
    <property type="entry name" value="HAMP domain-like"/>
    <property type="match status" value="1"/>
</dbReference>
<keyword evidence="11 14" id="KW-1133">Transmembrane helix</keyword>
<evidence type="ECO:0000256" key="9">
    <source>
        <dbReference type="ARBA" id="ARBA00022777"/>
    </source>
</evidence>
<dbReference type="PANTHER" id="PTHR45528:SF1">
    <property type="entry name" value="SENSOR HISTIDINE KINASE CPXA"/>
    <property type="match status" value="1"/>
</dbReference>
<feature type="transmembrane region" description="Helical" evidence="14">
    <location>
        <begin position="165"/>
        <end position="184"/>
    </location>
</feature>
<keyword evidence="18" id="KW-1185">Reference proteome</keyword>
<evidence type="ECO:0000256" key="5">
    <source>
        <dbReference type="ARBA" id="ARBA00022553"/>
    </source>
</evidence>
<evidence type="ECO:0000259" key="16">
    <source>
        <dbReference type="PROSITE" id="PS50885"/>
    </source>
</evidence>
<dbReference type="Pfam" id="PF02518">
    <property type="entry name" value="HATPase_c"/>
    <property type="match status" value="1"/>
</dbReference>
<dbReference type="InterPro" id="IPR036097">
    <property type="entry name" value="HisK_dim/P_sf"/>
</dbReference>
<dbReference type="CDD" id="cd00075">
    <property type="entry name" value="HATPase"/>
    <property type="match status" value="1"/>
</dbReference>
<evidence type="ECO:0000313" key="18">
    <source>
        <dbReference type="Proteomes" id="UP001646157"/>
    </source>
</evidence>
<keyword evidence="10" id="KW-0067">ATP-binding</keyword>
<keyword evidence="13 14" id="KW-0472">Membrane</keyword>
<dbReference type="InterPro" id="IPR005467">
    <property type="entry name" value="His_kinase_dom"/>
</dbReference>
<dbReference type="EC" id="2.7.13.3" evidence="3"/>
<dbReference type="SMART" id="SM00304">
    <property type="entry name" value="HAMP"/>
    <property type="match status" value="1"/>
</dbReference>
<dbReference type="InterPro" id="IPR004358">
    <property type="entry name" value="Sig_transdc_His_kin-like_C"/>
</dbReference>
<dbReference type="Gene3D" id="1.10.287.130">
    <property type="match status" value="1"/>
</dbReference>
<dbReference type="InterPro" id="IPR003660">
    <property type="entry name" value="HAMP_dom"/>
</dbReference>
<keyword evidence="4" id="KW-1003">Cell membrane</keyword>
<dbReference type="PROSITE" id="PS50885">
    <property type="entry name" value="HAMP"/>
    <property type="match status" value="1"/>
</dbReference>
<dbReference type="CDD" id="cd06225">
    <property type="entry name" value="HAMP"/>
    <property type="match status" value="1"/>
</dbReference>
<dbReference type="InterPro" id="IPR003661">
    <property type="entry name" value="HisK_dim/P_dom"/>
</dbReference>
<evidence type="ECO:0000256" key="6">
    <source>
        <dbReference type="ARBA" id="ARBA00022679"/>
    </source>
</evidence>
<feature type="domain" description="HAMP" evidence="16">
    <location>
        <begin position="186"/>
        <end position="238"/>
    </location>
</feature>
<feature type="domain" description="Histidine kinase" evidence="15">
    <location>
        <begin position="246"/>
        <end position="463"/>
    </location>
</feature>
<keyword evidence="5" id="KW-0597">Phosphoprotein</keyword>
<dbReference type="InterPro" id="IPR003594">
    <property type="entry name" value="HATPase_dom"/>
</dbReference>
<evidence type="ECO:0000259" key="15">
    <source>
        <dbReference type="PROSITE" id="PS50109"/>
    </source>
</evidence>
<dbReference type="Gene3D" id="3.30.565.10">
    <property type="entry name" value="Histidine kinase-like ATPase, C-terminal domain"/>
    <property type="match status" value="1"/>
</dbReference>
<keyword evidence="12" id="KW-0902">Two-component regulatory system</keyword>
<feature type="transmembrane region" description="Helical" evidence="14">
    <location>
        <begin position="6"/>
        <end position="28"/>
    </location>
</feature>
<reference evidence="17 18" key="1">
    <citation type="submission" date="2021-01" db="EMBL/GenBank/DDBJ databases">
        <title>Genomic Encyclopedia of Type Strains, Phase IV (KMG-IV): sequencing the most valuable type-strain genomes for metagenomic binning, comparative biology and taxonomic classification.</title>
        <authorList>
            <person name="Goeker M."/>
        </authorList>
    </citation>
    <scope>NUCLEOTIDE SEQUENCE [LARGE SCALE GENOMIC DNA]</scope>
    <source>
        <strain evidence="17 18">DSM 24834</strain>
    </source>
</reference>
<dbReference type="InterPro" id="IPR036890">
    <property type="entry name" value="HATPase_C_sf"/>
</dbReference>
<evidence type="ECO:0000256" key="8">
    <source>
        <dbReference type="ARBA" id="ARBA00022741"/>
    </source>
</evidence>
<keyword evidence="9 17" id="KW-0418">Kinase</keyword>
<evidence type="ECO:0000256" key="13">
    <source>
        <dbReference type="ARBA" id="ARBA00023136"/>
    </source>
</evidence>
<dbReference type="Proteomes" id="UP001646157">
    <property type="component" value="Unassembled WGS sequence"/>
</dbReference>
<keyword evidence="8" id="KW-0547">Nucleotide-binding</keyword>
<sequence length="464" mass="51970">MKLNSIVTKLGVTIFLIIMVILLPLGYVSNKIFIQFYYKQIEEELNSLSTKYAHSIDTLEPNVIEMLDKLGELTNKDIVVVNQHGRIVSNSGNDTYKIGSNINSIKFKLLTEGIPIEEELVSELGNERFLSVGKPINYKGNFLGAVFVVESLNQMDSSVNQIQKTLILAGIGASLIAIGIILIVSKRLSSPLLQMEEATRSIAKGNLETKLKLHSNDEIGSLSTAINELAVEVKSFRDNRREFFANISHELKTPITYLEGYAHILKEGLFNSQEEQSQYLRIIEDESKRLSRLVNDLFELSKLDEGKLQVDFEEVDLDEVLENVFNKVSLKAKDKGITLQFFPSENVSLIEGDGYRLEQIFINLIDNAIQYTVSGYVEVTITAAEERAIVKVKDTGIGIPTENIPYVFDRFYRVEKSRSRALGGSGLGLAIVKNLIELHHGDIDVNSEIDNGTTFTVSFPIIKR</sequence>
<dbReference type="PROSITE" id="PS50109">
    <property type="entry name" value="HIS_KIN"/>
    <property type="match status" value="1"/>
</dbReference>
<dbReference type="GO" id="GO:0016301">
    <property type="term" value="F:kinase activity"/>
    <property type="evidence" value="ECO:0007669"/>
    <property type="project" value="UniProtKB-KW"/>
</dbReference>
<evidence type="ECO:0000256" key="12">
    <source>
        <dbReference type="ARBA" id="ARBA00023012"/>
    </source>
</evidence>
<comment type="caution">
    <text evidence="17">The sequence shown here is derived from an EMBL/GenBank/DDBJ whole genome shotgun (WGS) entry which is preliminary data.</text>
</comment>
<protein>
    <recommendedName>
        <fullName evidence="3">histidine kinase</fullName>
        <ecNumber evidence="3">2.7.13.3</ecNumber>
    </recommendedName>
</protein>
<dbReference type="SMART" id="SM00388">
    <property type="entry name" value="HisKA"/>
    <property type="match status" value="1"/>
</dbReference>
<proteinExistence type="predicted"/>
<evidence type="ECO:0000313" key="17">
    <source>
        <dbReference type="EMBL" id="MBM7587397.1"/>
    </source>
</evidence>
<dbReference type="SMART" id="SM00387">
    <property type="entry name" value="HATPase_c"/>
    <property type="match status" value="1"/>
</dbReference>
<evidence type="ECO:0000256" key="2">
    <source>
        <dbReference type="ARBA" id="ARBA00004651"/>
    </source>
</evidence>
<evidence type="ECO:0000256" key="14">
    <source>
        <dbReference type="SAM" id="Phobius"/>
    </source>
</evidence>
<dbReference type="SUPFAM" id="SSF47384">
    <property type="entry name" value="Homodimeric domain of signal transducing histidine kinase"/>
    <property type="match status" value="1"/>
</dbReference>